<evidence type="ECO:0000256" key="3">
    <source>
        <dbReference type="ARBA" id="ARBA00023163"/>
    </source>
</evidence>
<dbReference type="GO" id="GO:0003677">
    <property type="term" value="F:DNA binding"/>
    <property type="evidence" value="ECO:0007669"/>
    <property type="project" value="UniProtKB-KW"/>
</dbReference>
<dbReference type="GO" id="GO:0000981">
    <property type="term" value="F:DNA-binding transcription factor activity, RNA polymerase II-specific"/>
    <property type="evidence" value="ECO:0007669"/>
    <property type="project" value="InterPro"/>
</dbReference>
<keyword evidence="2" id="KW-0238">DNA-binding</keyword>
<evidence type="ECO:0000256" key="4">
    <source>
        <dbReference type="ARBA" id="ARBA00023242"/>
    </source>
</evidence>
<dbReference type="CDD" id="cd00067">
    <property type="entry name" value="GAL4"/>
    <property type="match status" value="1"/>
</dbReference>
<dbReference type="GO" id="GO:0008270">
    <property type="term" value="F:zinc ion binding"/>
    <property type="evidence" value="ECO:0007669"/>
    <property type="project" value="InterPro"/>
</dbReference>
<reference evidence="6" key="1">
    <citation type="journal article" date="2019" name="Beilstein J. Org. Chem.">
        <title>Nanangenines: drimane sesquiterpenoids as the dominant metabolite cohort of a novel Australian fungus, Aspergillus nanangensis.</title>
        <authorList>
            <person name="Lacey H.J."/>
            <person name="Gilchrist C.L.M."/>
            <person name="Crombie A."/>
            <person name="Kalaitzis J.A."/>
            <person name="Vuong D."/>
            <person name="Rutledge P.J."/>
            <person name="Turner P."/>
            <person name="Pitt J.I."/>
            <person name="Lacey E."/>
            <person name="Chooi Y.H."/>
            <person name="Piggott A.M."/>
        </authorList>
    </citation>
    <scope>NUCLEOTIDE SEQUENCE</scope>
    <source>
        <strain evidence="6">MST-FP2251</strain>
    </source>
</reference>
<feature type="domain" description="Zn(2)-C6 fungal-type" evidence="5">
    <location>
        <begin position="15"/>
        <end position="45"/>
    </location>
</feature>
<dbReference type="PANTHER" id="PTHR47785">
    <property type="entry name" value="ZN(II)2CYS6 TRANSCRIPTION FACTOR (EUROFUNG)-RELATED-RELATED"/>
    <property type="match status" value="1"/>
</dbReference>
<dbReference type="PROSITE" id="PS50048">
    <property type="entry name" value="ZN2_CY6_FUNGAL_2"/>
    <property type="match status" value="1"/>
</dbReference>
<dbReference type="PROSITE" id="PS00463">
    <property type="entry name" value="ZN2_CY6_FUNGAL_1"/>
    <property type="match status" value="1"/>
</dbReference>
<dbReference type="CDD" id="cd12148">
    <property type="entry name" value="fungal_TF_MHR"/>
    <property type="match status" value="1"/>
</dbReference>
<dbReference type="InterPro" id="IPR053181">
    <property type="entry name" value="EcdB-like_regulator"/>
</dbReference>
<keyword evidence="3" id="KW-0804">Transcription</keyword>
<evidence type="ECO:0000313" key="7">
    <source>
        <dbReference type="Proteomes" id="UP001194746"/>
    </source>
</evidence>
<keyword evidence="1" id="KW-0805">Transcription regulation</keyword>
<dbReference type="EMBL" id="VCAU01000017">
    <property type="protein sequence ID" value="KAF9891673.1"/>
    <property type="molecule type" value="Genomic_DNA"/>
</dbReference>
<keyword evidence="4" id="KW-0539">Nucleus</keyword>
<evidence type="ECO:0000256" key="1">
    <source>
        <dbReference type="ARBA" id="ARBA00023015"/>
    </source>
</evidence>
<dbReference type="SUPFAM" id="SSF57701">
    <property type="entry name" value="Zn2/Cys6 DNA-binding domain"/>
    <property type="match status" value="1"/>
</dbReference>
<protein>
    <recommendedName>
        <fullName evidence="5">Zn(2)-C6 fungal-type domain-containing protein</fullName>
    </recommendedName>
</protein>
<sequence length="541" mass="60278">MTRERPSRRRRTTLACDTCRSRRTKCDSQRPSCDYCQTHGIPCIYQELPAEPPSRVEEELTVIHQRLDQVIDLLLPPLEPNTTNTHPAEARNEYDHAVATQSDSPFDLASKLLRNPSVMHLFGLNADFAQSLLRGEREAGSQGNRGGGATSMLLVHHQHVVSALAAFSARVHPWYPILPSNFTSEYFRVLSGSLPPSSESCLSLLVAAVGHVVGDDEAVSDPPYFEAALASLPIIISECSVRSVQCLMLIAFGLEGDDPDALESSRQAYWGVLLLENEIGAQLDVPKSDIWSLDELVPLPLCQRPWSFTPENISPTVSPPGYPETDVSIDTHVGATGSYFLAEIAMRRMLHRCNTAVQITPKGEYVYAPYIARELGKQLEEWYCHLPDINRFEKGDASQPLELVRIPTSPVSNFLRVQYYCCRMSIYWPAVYQAMQDGALTDRLWDDCKQFLDSYVMLTPSIAAAFEDCYVNRWTLFVSIFVTTVAAVAVTTTPCLRELCSPQLYQCILASAHAKSTTLQKSPSLMMLQGVLEQRILDANV</sequence>
<dbReference type="Gene3D" id="4.10.240.10">
    <property type="entry name" value="Zn(2)-C6 fungal-type DNA-binding domain"/>
    <property type="match status" value="1"/>
</dbReference>
<dbReference type="GO" id="GO:0009893">
    <property type="term" value="P:positive regulation of metabolic process"/>
    <property type="evidence" value="ECO:0007669"/>
    <property type="project" value="UniProtKB-ARBA"/>
</dbReference>
<dbReference type="SMART" id="SM00066">
    <property type="entry name" value="GAL4"/>
    <property type="match status" value="1"/>
</dbReference>
<dbReference type="Proteomes" id="UP001194746">
    <property type="component" value="Unassembled WGS sequence"/>
</dbReference>
<evidence type="ECO:0000256" key="2">
    <source>
        <dbReference type="ARBA" id="ARBA00023125"/>
    </source>
</evidence>
<dbReference type="PANTHER" id="PTHR47785:SF3">
    <property type="entry name" value="ZN(2)-C6 FUNGAL-TYPE DOMAIN-CONTAINING PROTEIN"/>
    <property type="match status" value="1"/>
</dbReference>
<accession>A0AAD4GXK7</accession>
<keyword evidence="7" id="KW-1185">Reference proteome</keyword>
<dbReference type="Pfam" id="PF00172">
    <property type="entry name" value="Zn_clus"/>
    <property type="match status" value="1"/>
</dbReference>
<dbReference type="InterPro" id="IPR001138">
    <property type="entry name" value="Zn2Cys6_DnaBD"/>
</dbReference>
<comment type="caution">
    <text evidence="6">The sequence shown here is derived from an EMBL/GenBank/DDBJ whole genome shotgun (WGS) entry which is preliminary data.</text>
</comment>
<name>A0AAD4GXK7_ASPNN</name>
<evidence type="ECO:0000259" key="5">
    <source>
        <dbReference type="PROSITE" id="PS50048"/>
    </source>
</evidence>
<dbReference type="InterPro" id="IPR036864">
    <property type="entry name" value="Zn2-C6_fun-type_DNA-bd_sf"/>
</dbReference>
<reference evidence="6" key="2">
    <citation type="submission" date="2020-02" db="EMBL/GenBank/DDBJ databases">
        <authorList>
            <person name="Gilchrist C.L.M."/>
            <person name="Chooi Y.-H."/>
        </authorList>
    </citation>
    <scope>NUCLEOTIDE SEQUENCE</scope>
    <source>
        <strain evidence="6">MST-FP2251</strain>
    </source>
</reference>
<proteinExistence type="predicted"/>
<evidence type="ECO:0000313" key="6">
    <source>
        <dbReference type="EMBL" id="KAF9891673.1"/>
    </source>
</evidence>
<gene>
    <name evidence="6" type="ORF">FE257_003685</name>
</gene>
<organism evidence="6 7">
    <name type="scientific">Aspergillus nanangensis</name>
    <dbReference type="NCBI Taxonomy" id="2582783"/>
    <lineage>
        <taxon>Eukaryota</taxon>
        <taxon>Fungi</taxon>
        <taxon>Dikarya</taxon>
        <taxon>Ascomycota</taxon>
        <taxon>Pezizomycotina</taxon>
        <taxon>Eurotiomycetes</taxon>
        <taxon>Eurotiomycetidae</taxon>
        <taxon>Eurotiales</taxon>
        <taxon>Aspergillaceae</taxon>
        <taxon>Aspergillus</taxon>
        <taxon>Aspergillus subgen. Circumdati</taxon>
    </lineage>
</organism>
<dbReference type="AlphaFoldDB" id="A0AAD4GXK7"/>